<dbReference type="PROSITE" id="PS51725">
    <property type="entry name" value="ABM"/>
    <property type="match status" value="1"/>
</dbReference>
<comment type="caution">
    <text evidence="2">The sequence shown here is derived from an EMBL/GenBank/DDBJ whole genome shotgun (WGS) entry which is preliminary data.</text>
</comment>
<evidence type="ECO:0000313" key="2">
    <source>
        <dbReference type="EMBL" id="GFE66547.1"/>
    </source>
</evidence>
<dbReference type="InterPro" id="IPR007138">
    <property type="entry name" value="ABM_dom"/>
</dbReference>
<protein>
    <recommendedName>
        <fullName evidence="1">ABM domain-containing protein</fullName>
    </recommendedName>
</protein>
<sequence>MKLITVEAAFATADLDAAIDLFSSQADEVRNMNGCKHYALYRKPSGDGLAILQHWATMDAFDAYRASDVFAKLGAGLRPLMSAPPVTVVAEVDTI</sequence>
<dbReference type="SUPFAM" id="SSF54909">
    <property type="entry name" value="Dimeric alpha+beta barrel"/>
    <property type="match status" value="1"/>
</dbReference>
<keyword evidence="3" id="KW-1185">Reference proteome</keyword>
<evidence type="ECO:0000259" key="1">
    <source>
        <dbReference type="PROSITE" id="PS51725"/>
    </source>
</evidence>
<feature type="domain" description="ABM" evidence="1">
    <location>
        <begin position="1"/>
        <end position="89"/>
    </location>
</feature>
<dbReference type="OrthoDB" id="3297102at2"/>
<name>A0A6N6JKT7_9RHOB</name>
<accession>A0A6N6JKT7</accession>
<dbReference type="Proteomes" id="UP000436822">
    <property type="component" value="Unassembled WGS sequence"/>
</dbReference>
<proteinExistence type="predicted"/>
<dbReference type="InterPro" id="IPR011008">
    <property type="entry name" value="Dimeric_a/b-barrel"/>
</dbReference>
<evidence type="ECO:0000313" key="3">
    <source>
        <dbReference type="Proteomes" id="UP000436822"/>
    </source>
</evidence>
<reference evidence="2 3" key="1">
    <citation type="submission" date="2019-12" db="EMBL/GenBank/DDBJ databases">
        <title>Litoreibacter badius sp. nov., a novel bacteriochlorophyll a-containing bacterium in the genus Litoreibacter.</title>
        <authorList>
            <person name="Kanamuro M."/>
            <person name="Takabe Y."/>
            <person name="Mori K."/>
            <person name="Takaichi S."/>
            <person name="Hanada S."/>
        </authorList>
    </citation>
    <scope>NUCLEOTIDE SEQUENCE [LARGE SCALE GENOMIC DNA]</scope>
    <source>
        <strain evidence="2 3">K6</strain>
    </source>
</reference>
<dbReference type="Pfam" id="PF03992">
    <property type="entry name" value="ABM"/>
    <property type="match status" value="1"/>
</dbReference>
<gene>
    <name evidence="2" type="ORF">KIN_36210</name>
</gene>
<organism evidence="2 3">
    <name type="scientific">Litoreibacter roseus</name>
    <dbReference type="NCBI Taxonomy" id="2601869"/>
    <lineage>
        <taxon>Bacteria</taxon>
        <taxon>Pseudomonadati</taxon>
        <taxon>Pseudomonadota</taxon>
        <taxon>Alphaproteobacteria</taxon>
        <taxon>Rhodobacterales</taxon>
        <taxon>Roseobacteraceae</taxon>
        <taxon>Litoreibacter</taxon>
    </lineage>
</organism>
<dbReference type="AlphaFoldDB" id="A0A6N6JKT7"/>
<dbReference type="Gene3D" id="3.30.70.100">
    <property type="match status" value="1"/>
</dbReference>
<dbReference type="EMBL" id="BLJE01000005">
    <property type="protein sequence ID" value="GFE66547.1"/>
    <property type="molecule type" value="Genomic_DNA"/>
</dbReference>
<dbReference type="RefSeq" id="WP_159809693.1">
    <property type="nucleotide sequence ID" value="NZ_BLJE01000005.1"/>
</dbReference>